<comment type="pathway">
    <text evidence="4 14">Carbohydrate metabolism; hexose metabolism.</text>
</comment>
<dbReference type="CDD" id="cd09019">
    <property type="entry name" value="galactose_mutarotase_like"/>
    <property type="match status" value="1"/>
</dbReference>
<dbReference type="PIRSF" id="PIRSF005096">
    <property type="entry name" value="GALM"/>
    <property type="match status" value="1"/>
</dbReference>
<organism evidence="18 19">
    <name type="scientific">Proteiniphilum acetatigenes</name>
    <dbReference type="NCBI Taxonomy" id="294710"/>
    <lineage>
        <taxon>Bacteria</taxon>
        <taxon>Pseudomonadati</taxon>
        <taxon>Bacteroidota</taxon>
        <taxon>Bacteroidia</taxon>
        <taxon>Bacteroidales</taxon>
        <taxon>Dysgonomonadaceae</taxon>
        <taxon>Proteiniphilum</taxon>
    </lineage>
</organism>
<dbReference type="GO" id="GO:0004034">
    <property type="term" value="F:aldose 1-epimerase activity"/>
    <property type="evidence" value="ECO:0007669"/>
    <property type="project" value="UniProtKB-EC"/>
</dbReference>
<dbReference type="Proteomes" id="UP000053860">
    <property type="component" value="Unassembled WGS sequence"/>
</dbReference>
<dbReference type="Pfam" id="PF01263">
    <property type="entry name" value="Aldose_epim"/>
    <property type="match status" value="1"/>
</dbReference>
<evidence type="ECO:0000256" key="15">
    <source>
        <dbReference type="PIRSR" id="PIRSR005096-1"/>
    </source>
</evidence>
<evidence type="ECO:0000256" key="13">
    <source>
        <dbReference type="ARBA" id="ARBA00023277"/>
    </source>
</evidence>
<feature type="active site" description="Proton donor" evidence="15">
    <location>
        <position position="185"/>
    </location>
</feature>
<dbReference type="AlphaFoldDB" id="A0A101HHF7"/>
<dbReference type="GO" id="GO:0033499">
    <property type="term" value="P:galactose catabolic process via UDP-galactose, Leloir pathway"/>
    <property type="evidence" value="ECO:0007669"/>
    <property type="project" value="TreeGrafter"/>
</dbReference>
<evidence type="ECO:0000256" key="11">
    <source>
        <dbReference type="ARBA" id="ARBA00022837"/>
    </source>
</evidence>
<name>A0A101HHF7_9BACT</name>
<comment type="similarity">
    <text evidence="5 14">Belongs to the aldose epimerase family.</text>
</comment>
<accession>A0A101HHF7</accession>
<keyword evidence="9" id="KW-0963">Cytoplasm</keyword>
<dbReference type="InterPro" id="IPR018052">
    <property type="entry name" value="Ald1_epimerase_CS"/>
</dbReference>
<protein>
    <recommendedName>
        <fullName evidence="8 14">Aldose 1-epimerase</fullName>
        <ecNumber evidence="7 14">5.1.3.3</ecNumber>
    </recommendedName>
</protein>
<evidence type="ECO:0000256" key="14">
    <source>
        <dbReference type="PIRNR" id="PIRNR005096"/>
    </source>
</evidence>
<dbReference type="InterPro" id="IPR015443">
    <property type="entry name" value="Aldose_1-epimerase"/>
</dbReference>
<comment type="subunit">
    <text evidence="6">Monomer.</text>
</comment>
<dbReference type="SUPFAM" id="SSF74650">
    <property type="entry name" value="Galactose mutarotase-like"/>
    <property type="match status" value="1"/>
</dbReference>
<evidence type="ECO:0000256" key="12">
    <source>
        <dbReference type="ARBA" id="ARBA00023235"/>
    </source>
</evidence>
<feature type="active site" description="Proton acceptor" evidence="15">
    <location>
        <position position="323"/>
    </location>
</feature>
<dbReference type="STRING" id="1123008.GCA_000380985_03196"/>
<comment type="caution">
    <text evidence="18">The sequence shown here is derived from an EMBL/GenBank/DDBJ whole genome shotgun (WGS) entry which is preliminary data.</text>
</comment>
<keyword evidence="10" id="KW-0597">Phosphoprotein</keyword>
<gene>
    <name evidence="18" type="ORF">XD92_0993</name>
</gene>
<evidence type="ECO:0000256" key="16">
    <source>
        <dbReference type="PIRSR" id="PIRSR005096-2"/>
    </source>
</evidence>
<feature type="binding site" evidence="16">
    <location>
        <position position="257"/>
    </location>
    <ligand>
        <name>beta-D-galactose</name>
        <dbReference type="ChEBI" id="CHEBI:27667"/>
    </ligand>
</feature>
<evidence type="ECO:0000256" key="2">
    <source>
        <dbReference type="ARBA" id="ARBA00001913"/>
    </source>
</evidence>
<evidence type="ECO:0000256" key="1">
    <source>
        <dbReference type="ARBA" id="ARBA00001614"/>
    </source>
</evidence>
<dbReference type="PANTHER" id="PTHR10091:SF0">
    <property type="entry name" value="GALACTOSE MUTAROTASE"/>
    <property type="match status" value="1"/>
</dbReference>
<evidence type="ECO:0000256" key="8">
    <source>
        <dbReference type="ARBA" id="ARBA00014165"/>
    </source>
</evidence>
<dbReference type="InterPro" id="IPR014718">
    <property type="entry name" value="GH-type_carb-bd"/>
</dbReference>
<feature type="binding site" evidence="17">
    <location>
        <begin position="185"/>
        <end position="187"/>
    </location>
    <ligand>
        <name>beta-D-galactose</name>
        <dbReference type="ChEBI" id="CHEBI:27667"/>
    </ligand>
</feature>
<dbReference type="InterPro" id="IPR011013">
    <property type="entry name" value="Gal_mutarotase_sf_dom"/>
</dbReference>
<dbReference type="EC" id="5.1.3.3" evidence="7 14"/>
<evidence type="ECO:0000256" key="17">
    <source>
        <dbReference type="PIRSR" id="PIRSR005096-3"/>
    </source>
</evidence>
<dbReference type="InterPro" id="IPR008183">
    <property type="entry name" value="Aldose_1/G6P_1-epimerase"/>
</dbReference>
<proteinExistence type="inferred from homology"/>
<dbReference type="Gene3D" id="2.70.98.10">
    <property type="match status" value="1"/>
</dbReference>
<reference evidence="19" key="1">
    <citation type="journal article" date="2015" name="MBio">
        <title>Genome-Resolved Metagenomic Analysis Reveals Roles for Candidate Phyla and Other Microbial Community Members in Biogeochemical Transformations in Oil Reservoirs.</title>
        <authorList>
            <person name="Hu P."/>
            <person name="Tom L."/>
            <person name="Singh A."/>
            <person name="Thomas B.C."/>
            <person name="Baker B.J."/>
            <person name="Piceno Y.M."/>
            <person name="Andersen G.L."/>
            <person name="Banfield J.F."/>
        </authorList>
    </citation>
    <scope>NUCLEOTIDE SEQUENCE [LARGE SCALE GENOMIC DNA]</scope>
</reference>
<dbReference type="FunFam" id="2.70.98.10:FF:000003">
    <property type="entry name" value="Aldose 1-epimerase"/>
    <property type="match status" value="1"/>
</dbReference>
<evidence type="ECO:0000256" key="4">
    <source>
        <dbReference type="ARBA" id="ARBA00005028"/>
    </source>
</evidence>
<dbReference type="GO" id="GO:0006006">
    <property type="term" value="P:glucose metabolic process"/>
    <property type="evidence" value="ECO:0007669"/>
    <property type="project" value="TreeGrafter"/>
</dbReference>
<evidence type="ECO:0000256" key="9">
    <source>
        <dbReference type="ARBA" id="ARBA00022490"/>
    </source>
</evidence>
<keyword evidence="12 14" id="KW-0413">Isomerase</keyword>
<dbReference type="PANTHER" id="PTHR10091">
    <property type="entry name" value="ALDOSE-1-EPIMERASE"/>
    <property type="match status" value="1"/>
</dbReference>
<dbReference type="GO" id="GO:0030246">
    <property type="term" value="F:carbohydrate binding"/>
    <property type="evidence" value="ECO:0007669"/>
    <property type="project" value="InterPro"/>
</dbReference>
<dbReference type="InterPro" id="IPR047215">
    <property type="entry name" value="Galactose_mutarotase-like"/>
</dbReference>
<evidence type="ECO:0000313" key="18">
    <source>
        <dbReference type="EMBL" id="KUK76925.1"/>
    </source>
</evidence>
<dbReference type="NCBIfam" id="NF008277">
    <property type="entry name" value="PRK11055.1"/>
    <property type="match status" value="1"/>
</dbReference>
<comment type="cofactor">
    <cofactor evidence="2">
        <name>Ca(2+)</name>
        <dbReference type="ChEBI" id="CHEBI:29108"/>
    </cofactor>
</comment>
<dbReference type="PATRIC" id="fig|294710.3.peg.1363"/>
<dbReference type="PROSITE" id="PS00545">
    <property type="entry name" value="ALDOSE_1_EPIMERASE"/>
    <property type="match status" value="1"/>
</dbReference>
<sequence>MKAMYSKSGLLVEAFEKTVDGRQTGLYTLTNKSGCEITVTNYGARIVSLMVPDQKGQLTDVVLGHPSIDDYLTSEEPYFGAVCGRTGNRIAKGQFTLDGVSYQLAVNNGPNSLHGGIKGFNAVVWEVKRVSETSIELFYLSPDGEEGYPGNLAVTVIYGLTEDNALDITYKAETDKATIINLTNHSYFNLSGQGDPYMGDHLLMLNADYYLPTDETAIPYGDPQPVKGTPMDFTQPFSIGERIDEDFEQLRFGNGYDHTYLLNKNAPGEYSFAGICESPKTGIKMEIYTTEPGLQLYTGNWMTGNFAGKQGKHYPRRSAVCFETQHYPDSINKPDYPTIILRPGELFESRTTYKFSI</sequence>
<dbReference type="GO" id="GO:0005737">
    <property type="term" value="C:cytoplasm"/>
    <property type="evidence" value="ECO:0007669"/>
    <property type="project" value="UniProtKB-SubCell"/>
</dbReference>
<keyword evidence="11" id="KW-0106">Calcium</keyword>
<dbReference type="UniPathway" id="UPA00242"/>
<dbReference type="EMBL" id="LGGN01000184">
    <property type="protein sequence ID" value="KUK76925.1"/>
    <property type="molecule type" value="Genomic_DNA"/>
</dbReference>
<evidence type="ECO:0000256" key="5">
    <source>
        <dbReference type="ARBA" id="ARBA00006206"/>
    </source>
</evidence>
<evidence type="ECO:0000256" key="6">
    <source>
        <dbReference type="ARBA" id="ARBA00011245"/>
    </source>
</evidence>
<evidence type="ECO:0000313" key="19">
    <source>
        <dbReference type="Proteomes" id="UP000053860"/>
    </source>
</evidence>
<comment type="subcellular location">
    <subcellularLocation>
        <location evidence="3">Cytoplasm</location>
    </subcellularLocation>
</comment>
<keyword evidence="13 14" id="KW-0119">Carbohydrate metabolism</keyword>
<evidence type="ECO:0000256" key="7">
    <source>
        <dbReference type="ARBA" id="ARBA00013185"/>
    </source>
</evidence>
<comment type="catalytic activity">
    <reaction evidence="1 14">
        <text>alpha-D-glucose = beta-D-glucose</text>
        <dbReference type="Rhea" id="RHEA:10264"/>
        <dbReference type="ChEBI" id="CHEBI:15903"/>
        <dbReference type="ChEBI" id="CHEBI:17925"/>
        <dbReference type="EC" id="5.1.3.3"/>
    </reaction>
</comment>
<evidence type="ECO:0000256" key="10">
    <source>
        <dbReference type="ARBA" id="ARBA00022553"/>
    </source>
</evidence>
<evidence type="ECO:0000256" key="3">
    <source>
        <dbReference type="ARBA" id="ARBA00004496"/>
    </source>
</evidence>
<feature type="binding site" evidence="17">
    <location>
        <begin position="88"/>
        <end position="89"/>
    </location>
    <ligand>
        <name>beta-D-galactose</name>
        <dbReference type="ChEBI" id="CHEBI:27667"/>
    </ligand>
</feature>